<organism evidence="1 2">
    <name type="scientific">Buttiauxella selenatireducens</name>
    <dbReference type="NCBI Taxonomy" id="3073902"/>
    <lineage>
        <taxon>Bacteria</taxon>
        <taxon>Pseudomonadati</taxon>
        <taxon>Pseudomonadota</taxon>
        <taxon>Gammaproteobacteria</taxon>
        <taxon>Enterobacterales</taxon>
        <taxon>Enterobacteriaceae</taxon>
        <taxon>Buttiauxella</taxon>
    </lineage>
</organism>
<gene>
    <name evidence="1" type="ORF">RHD99_07345</name>
</gene>
<dbReference type="EMBL" id="CP133838">
    <property type="protein sequence ID" value="WMY75746.1"/>
    <property type="molecule type" value="Genomic_DNA"/>
</dbReference>
<keyword evidence="2" id="KW-1185">Reference proteome</keyword>
<reference evidence="1 2" key="1">
    <citation type="submission" date="2023-09" db="EMBL/GenBank/DDBJ databases">
        <title>Buttiauxella selenatireducens sp. nov., isolated from the rhizosphere of Cardamine hupingshanesis.</title>
        <authorList>
            <person name="Zhang S."/>
            <person name="Xu Z."/>
            <person name="Wang H."/>
            <person name="Guo Y."/>
        </authorList>
    </citation>
    <scope>NUCLEOTIDE SEQUENCE [LARGE SCALE GENOMIC DNA]</scope>
    <source>
        <strain evidence="1 2">R73</strain>
    </source>
</reference>
<evidence type="ECO:0008006" key="3">
    <source>
        <dbReference type="Google" id="ProtNLM"/>
    </source>
</evidence>
<dbReference type="Proteomes" id="UP001246690">
    <property type="component" value="Chromosome"/>
</dbReference>
<protein>
    <recommendedName>
        <fullName evidence="3">DNA-directed DNA polymerase</fullName>
    </recommendedName>
</protein>
<proteinExistence type="predicted"/>
<evidence type="ECO:0000313" key="2">
    <source>
        <dbReference type="Proteomes" id="UP001246690"/>
    </source>
</evidence>
<dbReference type="RefSeq" id="WP_309878159.1">
    <property type="nucleotide sequence ID" value="NZ_CP133838.1"/>
</dbReference>
<accession>A0ABY9SF19</accession>
<name>A0ABY9SF19_9ENTR</name>
<sequence>MYAEGALNLQNCSRIIRKAGLVDHYDIDIENCHYTLLAQMCGRINVPTPHIDHYIRNKKAVRTEIATLFKCSEDMAKEILIALIYGSNLTSYGVLSKLNLKRDEIDIKGSWIDKLYKEITRVTNNVVADYTEKTPGHFKIRNDAGMTKATKCENQKCVRKSKLLAHILHGAESLILQHMIRYLGENIVLLQHDGVTCKEPVDTDALSEHIAKMTGYRVQFDIEKLTLDLSRDDIGTFEPVNHEEIFQTYAA</sequence>
<evidence type="ECO:0000313" key="1">
    <source>
        <dbReference type="EMBL" id="WMY75746.1"/>
    </source>
</evidence>